<evidence type="ECO:0000313" key="1">
    <source>
        <dbReference type="EMBL" id="RCX32311.1"/>
    </source>
</evidence>
<dbReference type="Proteomes" id="UP000252707">
    <property type="component" value="Unassembled WGS sequence"/>
</dbReference>
<dbReference type="Pfam" id="PF13366">
    <property type="entry name" value="PDDEXK_3"/>
    <property type="match status" value="1"/>
</dbReference>
<proteinExistence type="predicted"/>
<evidence type="ECO:0000313" key="2">
    <source>
        <dbReference type="Proteomes" id="UP000252707"/>
    </source>
</evidence>
<sequence length="124" mass="14098">MARDEQTYAIVGAAMAVHGELGAGFLESVYQDALEIELTQRQIPFRREATLQVFYRGRPLPSRYRADFLCYEQLVVELKVSRGTGDADMAQVLHYLKSTGLKRGLLLNFGRESLQFRRFVLNPG</sequence>
<accession>A0A369CFI2</accession>
<name>A0A369CFI2_9GAMM</name>
<dbReference type="AlphaFoldDB" id="A0A369CFI2"/>
<dbReference type="RefSeq" id="WP_211314823.1">
    <property type="nucleotide sequence ID" value="NZ_QPJY01000002.1"/>
</dbReference>
<dbReference type="NCBIfam" id="TIGR04256">
    <property type="entry name" value="GxxExxY"/>
    <property type="match status" value="1"/>
</dbReference>
<organism evidence="1 2">
    <name type="scientific">Thioalbus denitrificans</name>
    <dbReference type="NCBI Taxonomy" id="547122"/>
    <lineage>
        <taxon>Bacteria</taxon>
        <taxon>Pseudomonadati</taxon>
        <taxon>Pseudomonadota</taxon>
        <taxon>Gammaproteobacteria</taxon>
        <taxon>Chromatiales</taxon>
        <taxon>Ectothiorhodospiraceae</taxon>
        <taxon>Thioalbus</taxon>
    </lineage>
</organism>
<dbReference type="InterPro" id="IPR026350">
    <property type="entry name" value="GxxExxY"/>
</dbReference>
<gene>
    <name evidence="1" type="ORF">DFQ59_102673</name>
</gene>
<comment type="caution">
    <text evidence="1">The sequence shown here is derived from an EMBL/GenBank/DDBJ whole genome shotgun (WGS) entry which is preliminary data.</text>
</comment>
<keyword evidence="2" id="KW-1185">Reference proteome</keyword>
<reference evidence="1 2" key="1">
    <citation type="submission" date="2018-07" db="EMBL/GenBank/DDBJ databases">
        <title>Genomic Encyclopedia of Type Strains, Phase IV (KMG-IV): sequencing the most valuable type-strain genomes for metagenomic binning, comparative biology and taxonomic classification.</title>
        <authorList>
            <person name="Goeker M."/>
        </authorList>
    </citation>
    <scope>NUCLEOTIDE SEQUENCE [LARGE SCALE GENOMIC DNA]</scope>
    <source>
        <strain evidence="1 2">DSM 26407</strain>
    </source>
</reference>
<dbReference type="EMBL" id="QPJY01000002">
    <property type="protein sequence ID" value="RCX32311.1"/>
    <property type="molecule type" value="Genomic_DNA"/>
</dbReference>
<protein>
    <submittedName>
        <fullName evidence="1">GxxExxY protein</fullName>
    </submittedName>
</protein>